<name>A0A6G1Q4D7_CHAAH</name>
<organism evidence="5 6">
    <name type="scientific">Channa argus</name>
    <name type="common">Northern snakehead</name>
    <name type="synonym">Ophicephalus argus</name>
    <dbReference type="NCBI Taxonomy" id="215402"/>
    <lineage>
        <taxon>Eukaryota</taxon>
        <taxon>Metazoa</taxon>
        <taxon>Chordata</taxon>
        <taxon>Craniata</taxon>
        <taxon>Vertebrata</taxon>
        <taxon>Euteleostomi</taxon>
        <taxon>Actinopterygii</taxon>
        <taxon>Neopterygii</taxon>
        <taxon>Teleostei</taxon>
        <taxon>Neoteleostei</taxon>
        <taxon>Acanthomorphata</taxon>
        <taxon>Anabantaria</taxon>
        <taxon>Anabantiformes</taxon>
        <taxon>Channoidei</taxon>
        <taxon>Channidae</taxon>
        <taxon>Channa</taxon>
    </lineage>
</organism>
<dbReference type="Pfam" id="PF00685">
    <property type="entry name" value="Sulfotransfer_1"/>
    <property type="match status" value="1"/>
</dbReference>
<dbReference type="EMBL" id="CM015723">
    <property type="protein sequence ID" value="KAF3697046.1"/>
    <property type="molecule type" value="Genomic_DNA"/>
</dbReference>
<reference evidence="6" key="2">
    <citation type="submission" date="2019-02" db="EMBL/GenBank/DDBJ databases">
        <title>Opniocepnalus argus Var Kimnra genome.</title>
        <authorList>
            <person name="Zhou C."/>
            <person name="Xiao S."/>
        </authorList>
    </citation>
    <scope>NUCLEOTIDE SEQUENCE [LARGE SCALE GENOMIC DNA]</scope>
</reference>
<dbReference type="PANTHER" id="PTHR11783">
    <property type="entry name" value="SULFOTRANSFERASE SULT"/>
    <property type="match status" value="1"/>
</dbReference>
<dbReference type="Proteomes" id="UP000503349">
    <property type="component" value="Chromosome 12"/>
</dbReference>
<comment type="similarity">
    <text evidence="1 3">Belongs to the sulfotransferase 1 family.</text>
</comment>
<evidence type="ECO:0000259" key="4">
    <source>
        <dbReference type="Pfam" id="PF00685"/>
    </source>
</evidence>
<proteinExistence type="inferred from homology"/>
<dbReference type="EC" id="2.8.2.-" evidence="3"/>
<evidence type="ECO:0000313" key="6">
    <source>
        <dbReference type="Proteomes" id="UP000503349"/>
    </source>
</evidence>
<dbReference type="Gene3D" id="3.40.50.300">
    <property type="entry name" value="P-loop containing nucleotide triphosphate hydrolases"/>
    <property type="match status" value="1"/>
</dbReference>
<dbReference type="InterPro" id="IPR000863">
    <property type="entry name" value="Sulfotransferase_dom"/>
</dbReference>
<dbReference type="InterPro" id="IPR027417">
    <property type="entry name" value="P-loop_NTPase"/>
</dbReference>
<reference evidence="5 6" key="1">
    <citation type="submission" date="2019-02" db="EMBL/GenBank/DDBJ databases">
        <title>Opniocepnalus argus genome.</title>
        <authorList>
            <person name="Zhou C."/>
            <person name="Xiao S."/>
        </authorList>
    </citation>
    <scope>NUCLEOTIDE SEQUENCE [LARGE SCALE GENOMIC DNA]</scope>
    <source>
        <strain evidence="5">OARG1902GOOAL</strain>
        <tissue evidence="5">Muscle</tissue>
    </source>
</reference>
<gene>
    <name evidence="5" type="ORF">EXN66_Car012726</name>
</gene>
<dbReference type="SUPFAM" id="SSF52540">
    <property type="entry name" value="P-loop containing nucleoside triphosphate hydrolases"/>
    <property type="match status" value="1"/>
</dbReference>
<protein>
    <recommendedName>
        <fullName evidence="3">Sulfotransferase</fullName>
        <ecNumber evidence="3">2.8.2.-</ecNumber>
    </recommendedName>
</protein>
<evidence type="ECO:0000256" key="1">
    <source>
        <dbReference type="ARBA" id="ARBA00005771"/>
    </source>
</evidence>
<evidence type="ECO:0000256" key="2">
    <source>
        <dbReference type="ARBA" id="ARBA00022679"/>
    </source>
</evidence>
<keyword evidence="2 3" id="KW-0808">Transferase</keyword>
<sequence>MLEKVTTSPRIIKSHLPLKFLPKSFWEQNCKIIYNARNTKDSVVSLFHFERMTLVQPEPGDWNSYLQRFLEGKMLFGSRYDHVNDYWEKKRTYSNLHYMFYEDMVENTGRELDKLCSFLGFSPSAEEKKHILGCVKFDNMKNNSVVNHSEFMGMDFKMSSFIRKGKVGDWKNHFTVAQSKGFDEDYEKKMKNSTLKFRTEI</sequence>
<dbReference type="AlphaFoldDB" id="A0A6G1Q4D7"/>
<evidence type="ECO:0000256" key="3">
    <source>
        <dbReference type="RuleBase" id="RU361155"/>
    </source>
</evidence>
<accession>A0A6G1Q4D7</accession>
<evidence type="ECO:0000313" key="5">
    <source>
        <dbReference type="EMBL" id="KAF3697046.1"/>
    </source>
</evidence>
<dbReference type="GO" id="GO:0008146">
    <property type="term" value="F:sulfotransferase activity"/>
    <property type="evidence" value="ECO:0007669"/>
    <property type="project" value="InterPro"/>
</dbReference>
<feature type="domain" description="Sulfotransferase" evidence="4">
    <location>
        <begin position="6"/>
        <end position="193"/>
    </location>
</feature>
<keyword evidence="6" id="KW-1185">Reference proteome</keyword>